<dbReference type="RefSeq" id="WP_197230991.1">
    <property type="nucleotide sequence ID" value="NZ_SJPV01000001.1"/>
</dbReference>
<dbReference type="GO" id="GO:0016853">
    <property type="term" value="F:isomerase activity"/>
    <property type="evidence" value="ECO:0007669"/>
    <property type="project" value="UniProtKB-KW"/>
</dbReference>
<dbReference type="PROSITE" id="PS51318">
    <property type="entry name" value="TAT"/>
    <property type="match status" value="1"/>
</dbReference>
<proteinExistence type="predicted"/>
<protein>
    <submittedName>
        <fullName evidence="2">Xylose isomerase-like TIM barrel</fullName>
    </submittedName>
</protein>
<dbReference type="PANTHER" id="PTHR12110:SF41">
    <property type="entry name" value="INOSOSE DEHYDRATASE"/>
    <property type="match status" value="1"/>
</dbReference>
<gene>
    <name evidence="2" type="ORF">Poly41_03190</name>
</gene>
<comment type="caution">
    <text evidence="2">The sequence shown here is derived from an EMBL/GenBank/DDBJ whole genome shotgun (WGS) entry which is preliminary data.</text>
</comment>
<keyword evidence="3" id="KW-1185">Reference proteome</keyword>
<reference evidence="2 3" key="1">
    <citation type="submission" date="2019-02" db="EMBL/GenBank/DDBJ databases">
        <title>Deep-cultivation of Planctomycetes and their phenomic and genomic characterization uncovers novel biology.</title>
        <authorList>
            <person name="Wiegand S."/>
            <person name="Jogler M."/>
            <person name="Boedeker C."/>
            <person name="Pinto D."/>
            <person name="Vollmers J."/>
            <person name="Rivas-Marin E."/>
            <person name="Kohn T."/>
            <person name="Peeters S.H."/>
            <person name="Heuer A."/>
            <person name="Rast P."/>
            <person name="Oberbeckmann S."/>
            <person name="Bunk B."/>
            <person name="Jeske O."/>
            <person name="Meyerdierks A."/>
            <person name="Storesund J.E."/>
            <person name="Kallscheuer N."/>
            <person name="Luecker S."/>
            <person name="Lage O.M."/>
            <person name="Pohl T."/>
            <person name="Merkel B.J."/>
            <person name="Hornburger P."/>
            <person name="Mueller R.-W."/>
            <person name="Bruemmer F."/>
            <person name="Labrenz M."/>
            <person name="Spormann A.M."/>
            <person name="Op Den Camp H."/>
            <person name="Overmann J."/>
            <person name="Amann R."/>
            <person name="Jetten M.S.M."/>
            <person name="Mascher T."/>
            <person name="Medema M.H."/>
            <person name="Devos D.P."/>
            <person name="Kaster A.-K."/>
            <person name="Ovreas L."/>
            <person name="Rohde M."/>
            <person name="Galperin M.Y."/>
            <person name="Jogler C."/>
        </authorList>
    </citation>
    <scope>NUCLEOTIDE SEQUENCE [LARGE SCALE GENOMIC DNA]</scope>
    <source>
        <strain evidence="2 3">Poly41</strain>
    </source>
</reference>
<dbReference type="PANTHER" id="PTHR12110">
    <property type="entry name" value="HYDROXYPYRUVATE ISOMERASE"/>
    <property type="match status" value="1"/>
</dbReference>
<evidence type="ECO:0000259" key="1">
    <source>
        <dbReference type="Pfam" id="PF01261"/>
    </source>
</evidence>
<dbReference type="EMBL" id="SJPV01000001">
    <property type="protein sequence ID" value="TWU42023.1"/>
    <property type="molecule type" value="Genomic_DNA"/>
</dbReference>
<dbReference type="SUPFAM" id="SSF51658">
    <property type="entry name" value="Xylose isomerase-like"/>
    <property type="match status" value="1"/>
</dbReference>
<evidence type="ECO:0000313" key="3">
    <source>
        <dbReference type="Proteomes" id="UP000319143"/>
    </source>
</evidence>
<dbReference type="AlphaFoldDB" id="A0A5C6DX63"/>
<accession>A0A5C6DX63</accession>
<feature type="domain" description="Xylose isomerase-like TIM barrel" evidence="1">
    <location>
        <begin position="52"/>
        <end position="286"/>
    </location>
</feature>
<dbReference type="Proteomes" id="UP000319143">
    <property type="component" value="Unassembled WGS sequence"/>
</dbReference>
<keyword evidence="2" id="KW-0413">Isomerase</keyword>
<dbReference type="InterPro" id="IPR050312">
    <property type="entry name" value="IolE/XylAMocC-like"/>
</dbReference>
<sequence length="290" mass="31786">MIQRRQFLQRGIVATAAGASWMCKPQRTALLADEPNQDASSHLPIGSCRIGLQQAVAAGIDGVEVRVGNAAERLEIADPKTIAKYKEEMQQTGLVVRSLMMGLLNQNPLATDPRGPAWLEQSITAAKQLGAPVILVAFFGKGNLLEDDGRVKQDDVARVVQRLKAAAPLAKEAGVILAIENYFDGEQNERLLDRIDHDSVQVYYDVYNTGTTKGHDVPADIHRLRDRIAQFHFKNGNHFLDHEKEKFEPIAAAVNAIGFQGWAVLETSDPTGDAIADTRRNADFLRGLLG</sequence>
<evidence type="ECO:0000313" key="2">
    <source>
        <dbReference type="EMBL" id="TWU42023.1"/>
    </source>
</evidence>
<dbReference type="Gene3D" id="3.20.20.150">
    <property type="entry name" value="Divalent-metal-dependent TIM barrel enzymes"/>
    <property type="match status" value="1"/>
</dbReference>
<name>A0A5C6DX63_9BACT</name>
<dbReference type="InterPro" id="IPR036237">
    <property type="entry name" value="Xyl_isomerase-like_sf"/>
</dbReference>
<organism evidence="2 3">
    <name type="scientific">Novipirellula artificiosorum</name>
    <dbReference type="NCBI Taxonomy" id="2528016"/>
    <lineage>
        <taxon>Bacteria</taxon>
        <taxon>Pseudomonadati</taxon>
        <taxon>Planctomycetota</taxon>
        <taxon>Planctomycetia</taxon>
        <taxon>Pirellulales</taxon>
        <taxon>Pirellulaceae</taxon>
        <taxon>Novipirellula</taxon>
    </lineage>
</organism>
<dbReference type="Pfam" id="PF01261">
    <property type="entry name" value="AP_endonuc_2"/>
    <property type="match status" value="1"/>
</dbReference>
<dbReference type="InterPro" id="IPR006311">
    <property type="entry name" value="TAT_signal"/>
</dbReference>
<dbReference type="InterPro" id="IPR013022">
    <property type="entry name" value="Xyl_isomerase-like_TIM-brl"/>
</dbReference>